<dbReference type="Proteomes" id="UP000245802">
    <property type="component" value="Chromosome"/>
</dbReference>
<proteinExistence type="predicted"/>
<gene>
    <name evidence="1" type="ORF">C1280_36610</name>
</gene>
<reference evidence="1 2" key="1">
    <citation type="submission" date="2018-01" db="EMBL/GenBank/DDBJ databases">
        <title>G. obscuriglobus.</title>
        <authorList>
            <person name="Franke J."/>
            <person name="Blomberg W."/>
            <person name="Selmecki A."/>
        </authorList>
    </citation>
    <scope>NUCLEOTIDE SEQUENCE [LARGE SCALE GENOMIC DNA]</scope>
    <source>
        <strain evidence="1 2">DSM 5831</strain>
    </source>
</reference>
<evidence type="ECO:0000313" key="1">
    <source>
        <dbReference type="EMBL" id="AWM42545.1"/>
    </source>
</evidence>
<organism evidence="1 2">
    <name type="scientific">Gemmata obscuriglobus</name>
    <dbReference type="NCBI Taxonomy" id="114"/>
    <lineage>
        <taxon>Bacteria</taxon>
        <taxon>Pseudomonadati</taxon>
        <taxon>Planctomycetota</taxon>
        <taxon>Planctomycetia</taxon>
        <taxon>Gemmatales</taxon>
        <taxon>Gemmataceae</taxon>
        <taxon>Gemmata</taxon>
    </lineage>
</organism>
<dbReference type="EMBL" id="CP025958">
    <property type="protein sequence ID" value="AWM42545.1"/>
    <property type="molecule type" value="Genomic_DNA"/>
</dbReference>
<keyword evidence="2" id="KW-1185">Reference proteome</keyword>
<dbReference type="KEGG" id="gog:C1280_36610"/>
<sequence>MRDIFGNPFRPVRFAPGWRTDTAIAIARQMYESRDFSAMPVLADALQDAGCDCADILAHCRDPQQVHVRGCWVADLVLGYE</sequence>
<protein>
    <submittedName>
        <fullName evidence="1">Uncharacterized protein</fullName>
    </submittedName>
</protein>
<dbReference type="AlphaFoldDB" id="A0A2Z3HHQ9"/>
<name>A0A2Z3HHQ9_9BACT</name>
<accession>A0A2Z3HHQ9</accession>
<dbReference type="OrthoDB" id="286822at2"/>
<evidence type="ECO:0000313" key="2">
    <source>
        <dbReference type="Proteomes" id="UP000245802"/>
    </source>
</evidence>